<protein>
    <recommendedName>
        <fullName evidence="3">FAM86 N-terminal domain-containing protein</fullName>
    </recommendedName>
</protein>
<dbReference type="AlphaFoldDB" id="A0ABD2I5U3"/>
<keyword evidence="2" id="KW-1185">Reference proteome</keyword>
<dbReference type="CDD" id="cd02440">
    <property type="entry name" value="AdoMet_MTases"/>
    <property type="match status" value="1"/>
</dbReference>
<dbReference type="PANTHER" id="PTHR14614">
    <property type="entry name" value="HEPATOCELLULAR CARCINOMA-ASSOCIATED ANTIGEN"/>
    <property type="match status" value="1"/>
</dbReference>
<evidence type="ECO:0000313" key="1">
    <source>
        <dbReference type="EMBL" id="KAL3072791.1"/>
    </source>
</evidence>
<name>A0ABD2I5U3_HETSC</name>
<dbReference type="InterPro" id="IPR019410">
    <property type="entry name" value="Methyltransf_16"/>
</dbReference>
<gene>
    <name evidence="1" type="ORF">niasHS_017765</name>
</gene>
<dbReference type="Gene3D" id="3.40.50.150">
    <property type="entry name" value="Vaccinia Virus protein VP39"/>
    <property type="match status" value="1"/>
</dbReference>
<reference evidence="1 2" key="1">
    <citation type="submission" date="2024-10" db="EMBL/GenBank/DDBJ databases">
        <authorList>
            <person name="Kim D."/>
        </authorList>
    </citation>
    <scope>NUCLEOTIDE SEQUENCE [LARGE SCALE GENOMIC DNA]</scope>
    <source>
        <strain evidence="1">Taebaek</strain>
    </source>
</reference>
<dbReference type="PANTHER" id="PTHR14614:SF130">
    <property type="entry name" value="PROTEIN-LYSINE N-METHYLTRANSFERASE EEF2KMT"/>
    <property type="match status" value="1"/>
</dbReference>
<evidence type="ECO:0000313" key="2">
    <source>
        <dbReference type="Proteomes" id="UP001620645"/>
    </source>
</evidence>
<dbReference type="EMBL" id="JBICCN010000373">
    <property type="protein sequence ID" value="KAL3072791.1"/>
    <property type="molecule type" value="Genomic_DNA"/>
</dbReference>
<dbReference type="SUPFAM" id="SSF53335">
    <property type="entry name" value="S-adenosyl-L-methionine-dependent methyltransferases"/>
    <property type="match status" value="1"/>
</dbReference>
<dbReference type="Pfam" id="PF10294">
    <property type="entry name" value="Methyltransf_16"/>
    <property type="match status" value="1"/>
</dbReference>
<dbReference type="InterPro" id="IPR029063">
    <property type="entry name" value="SAM-dependent_MTases_sf"/>
</dbReference>
<accession>A0ABD2I5U3</accession>
<organism evidence="1 2">
    <name type="scientific">Heterodera schachtii</name>
    <name type="common">Sugarbeet cyst nematode worm</name>
    <name type="synonym">Tylenchus schachtii</name>
    <dbReference type="NCBI Taxonomy" id="97005"/>
    <lineage>
        <taxon>Eukaryota</taxon>
        <taxon>Metazoa</taxon>
        <taxon>Ecdysozoa</taxon>
        <taxon>Nematoda</taxon>
        <taxon>Chromadorea</taxon>
        <taxon>Rhabditida</taxon>
        <taxon>Tylenchina</taxon>
        <taxon>Tylenchomorpha</taxon>
        <taxon>Tylenchoidea</taxon>
        <taxon>Heteroderidae</taxon>
        <taxon>Heteroderinae</taxon>
        <taxon>Heterodera</taxon>
    </lineage>
</organism>
<proteinExistence type="predicted"/>
<evidence type="ECO:0008006" key="3">
    <source>
        <dbReference type="Google" id="ProtNLM"/>
    </source>
</evidence>
<dbReference type="Proteomes" id="UP001620645">
    <property type="component" value="Unassembled WGS sequence"/>
</dbReference>
<comment type="caution">
    <text evidence="1">The sequence shown here is derived from an EMBL/GenBank/DDBJ whole genome shotgun (WGS) entry which is preliminary data.</text>
</comment>
<sequence length="303" mass="33856">MQHFPNLDALVFRSPANVRFPPKSEWFRALLKRLIGRMNEFQFDPSDVLYESLCASMASDSEDGHDECFFRIFPNLFDSDLSKAPYILLKQRVQHISHGTTGLSCWGASFVLANFFANSPHSVAFSNVSHALELGAGCGLAGISFAASNASAKVTLSDAHPAVLRQLRENVALNFDCSRNSQSAVSVERLDWTDFERQTLPRDAELIIAADVTFDSSLFPPFAQLLRLLLCAESVPGGVVALICCTVRDKSTVELFLRIIENHNISVRAQYNCYFRNGIYGDQIAFRLSQRSVLKFFFPSAYF</sequence>